<gene>
    <name evidence="3" type="ORF">APY94_07945</name>
</gene>
<dbReference type="GO" id="GO:0015225">
    <property type="term" value="F:biotin transmembrane transporter activity"/>
    <property type="evidence" value="ECO:0007669"/>
    <property type="project" value="UniProtKB-UniRule"/>
</dbReference>
<dbReference type="Proteomes" id="UP000053462">
    <property type="component" value="Unassembled WGS sequence"/>
</dbReference>
<name>A0A117IT44_9EURY</name>
<accession>A0A117IT44</accession>
<keyword evidence="2" id="KW-0812">Transmembrane</keyword>
<organism evidence="3 4">
    <name type="scientific">Thermococcus celericrescens</name>
    <dbReference type="NCBI Taxonomy" id="227598"/>
    <lineage>
        <taxon>Archaea</taxon>
        <taxon>Methanobacteriati</taxon>
        <taxon>Methanobacteriota</taxon>
        <taxon>Thermococci</taxon>
        <taxon>Thermococcales</taxon>
        <taxon>Thermococcaceae</taxon>
        <taxon>Thermococcus</taxon>
    </lineage>
</organism>
<feature type="transmembrane region" description="Helical" evidence="2">
    <location>
        <begin position="144"/>
        <end position="165"/>
    </location>
</feature>
<feature type="transmembrane region" description="Helical" evidence="2">
    <location>
        <begin position="30"/>
        <end position="49"/>
    </location>
</feature>
<dbReference type="GO" id="GO:0005886">
    <property type="term" value="C:plasma membrane"/>
    <property type="evidence" value="ECO:0007669"/>
    <property type="project" value="UniProtKB-SubCell"/>
</dbReference>
<sequence length="172" mass="17926">MNNRDVAFAALFAALTAVGAQISIPIGPVPITLQVLFVLLGGLVLGARLGFLSQLAYVVMGAVGIPVFAGPQGGFAVLYGPTGGYIVAFPIAAFIAGYLTEKTEKKAGMLAGSLGGIAVIYLLGWLRLAFFMNGDFESAFRLGVLPFVPFDILKATVAVSVAWAVRKMVETV</sequence>
<dbReference type="InterPro" id="IPR003784">
    <property type="entry name" value="BioY"/>
</dbReference>
<comment type="subcellular location">
    <subcellularLocation>
        <location evidence="1">Cell membrane</location>
        <topology evidence="1">Multi-pass membrane protein</topology>
    </subcellularLocation>
</comment>
<evidence type="ECO:0000256" key="2">
    <source>
        <dbReference type="SAM" id="Phobius"/>
    </source>
</evidence>
<comment type="caution">
    <text evidence="3">The sequence shown here is derived from an EMBL/GenBank/DDBJ whole genome shotgun (WGS) entry which is preliminary data.</text>
</comment>
<feature type="transmembrane region" description="Helical" evidence="2">
    <location>
        <begin position="107"/>
        <end position="132"/>
    </location>
</feature>
<comment type="similarity">
    <text evidence="1">Belongs to the BioY family.</text>
</comment>
<dbReference type="STRING" id="227598.APY94_07945"/>
<dbReference type="AlphaFoldDB" id="A0A117IT44"/>
<dbReference type="Gene3D" id="1.10.1760.20">
    <property type="match status" value="1"/>
</dbReference>
<dbReference type="Pfam" id="PF02632">
    <property type="entry name" value="BioY"/>
    <property type="match status" value="1"/>
</dbReference>
<dbReference type="OrthoDB" id="50443at2157"/>
<keyword evidence="1 2" id="KW-0472">Membrane</keyword>
<evidence type="ECO:0000313" key="3">
    <source>
        <dbReference type="EMBL" id="KUH32967.1"/>
    </source>
</evidence>
<dbReference type="EMBL" id="LLYW01000027">
    <property type="protein sequence ID" value="KUH32967.1"/>
    <property type="molecule type" value="Genomic_DNA"/>
</dbReference>
<keyword evidence="2" id="KW-1133">Transmembrane helix</keyword>
<keyword evidence="1" id="KW-1003">Cell membrane</keyword>
<dbReference type="PANTHER" id="PTHR34295">
    <property type="entry name" value="BIOTIN TRANSPORTER BIOY"/>
    <property type="match status" value="1"/>
</dbReference>
<dbReference type="RefSeq" id="WP_058939123.1">
    <property type="nucleotide sequence ID" value="NZ_LLYW01000027.1"/>
</dbReference>
<proteinExistence type="inferred from homology"/>
<evidence type="ECO:0000256" key="1">
    <source>
        <dbReference type="PIRNR" id="PIRNR016661"/>
    </source>
</evidence>
<dbReference type="PIRSF" id="PIRSF016661">
    <property type="entry name" value="BioY"/>
    <property type="match status" value="1"/>
</dbReference>
<evidence type="ECO:0000313" key="4">
    <source>
        <dbReference type="Proteomes" id="UP000053462"/>
    </source>
</evidence>
<keyword evidence="4" id="KW-1185">Reference proteome</keyword>
<protein>
    <submittedName>
        <fullName evidence="3">Biotin transporter BioY</fullName>
    </submittedName>
</protein>
<feature type="transmembrane region" description="Helical" evidence="2">
    <location>
        <begin position="56"/>
        <end position="77"/>
    </location>
</feature>
<keyword evidence="1" id="KW-0813">Transport</keyword>
<reference evidence="3 4" key="1">
    <citation type="submission" date="2015-10" db="EMBL/GenBank/DDBJ databases">
        <title>Draft genome sequence of Thermococcus celericrescens strain DSM 17994.</title>
        <authorList>
            <person name="Hong S.-J."/>
            <person name="Park C.-E."/>
            <person name="Shin J.-H."/>
        </authorList>
    </citation>
    <scope>NUCLEOTIDE SEQUENCE [LARGE SCALE GENOMIC DNA]</scope>
    <source>
        <strain evidence="3 4">DSM 17994</strain>
    </source>
</reference>
<dbReference type="PANTHER" id="PTHR34295:SF1">
    <property type="entry name" value="BIOTIN TRANSPORTER BIOY"/>
    <property type="match status" value="1"/>
</dbReference>
<feature type="transmembrane region" description="Helical" evidence="2">
    <location>
        <begin position="83"/>
        <end position="100"/>
    </location>
</feature>